<keyword evidence="1" id="KW-0472">Membrane</keyword>
<organism evidence="2 3">
    <name type="scientific">Ligilactobacillus salivarius (strain UCC118)</name>
    <name type="common">Lactobacillus salivarius</name>
    <dbReference type="NCBI Taxonomy" id="362948"/>
    <lineage>
        <taxon>Bacteria</taxon>
        <taxon>Bacillati</taxon>
        <taxon>Bacillota</taxon>
        <taxon>Bacilli</taxon>
        <taxon>Lactobacillales</taxon>
        <taxon>Lactobacillaceae</taxon>
        <taxon>Ligilactobacillus</taxon>
    </lineage>
</organism>
<dbReference type="EMBL" id="CP000233">
    <property type="protein sequence ID" value="ABE00005.1"/>
    <property type="molecule type" value="Genomic_DNA"/>
</dbReference>
<keyword evidence="1" id="KW-1133">Transmembrane helix</keyword>
<gene>
    <name evidence="2" type="ordered locus">LSL_1197</name>
</gene>
<dbReference type="KEGG" id="lsl:LSL_1197"/>
<evidence type="ECO:0000313" key="2">
    <source>
        <dbReference type="EMBL" id="ABE00005.1"/>
    </source>
</evidence>
<sequence>MVAMPIYTLNLIQYITLIFLSVSAGYILHGIVRAIKDGTFFD</sequence>
<dbReference type="PATRIC" id="fig|362948.14.peg.1272"/>
<keyword evidence="3" id="KW-1185">Reference proteome</keyword>
<dbReference type="AlphaFoldDB" id="A0JQQ4"/>
<name>A0JQQ4_LIGS1</name>
<dbReference type="STRING" id="362948.LSL_1197"/>
<keyword evidence="1" id="KW-0812">Transmembrane</keyword>
<dbReference type="Proteomes" id="UP000006559">
    <property type="component" value="Chromosome"/>
</dbReference>
<dbReference type="HOGENOM" id="CLU_3253387_0_0_9"/>
<evidence type="ECO:0000313" key="3">
    <source>
        <dbReference type="Proteomes" id="UP000006559"/>
    </source>
</evidence>
<feature type="transmembrane region" description="Helical" evidence="1">
    <location>
        <begin position="12"/>
        <end position="32"/>
    </location>
</feature>
<protein>
    <submittedName>
        <fullName evidence="2">Uncharacterized protein</fullName>
    </submittedName>
</protein>
<proteinExistence type="predicted"/>
<accession>A0JQQ4</accession>
<evidence type="ECO:0000256" key="1">
    <source>
        <dbReference type="SAM" id="Phobius"/>
    </source>
</evidence>
<reference evidence="2 3" key="1">
    <citation type="journal article" date="2006" name="Proc. Natl. Acad. Sci. U.S.A.">
        <title>Multireplicon genome architecture of Lactobacillus salivarius.</title>
        <authorList>
            <person name="Claesson M.J."/>
            <person name="Li Y."/>
            <person name="Leahy S."/>
            <person name="Canchaya C."/>
            <person name="van Pijkeren J.P."/>
            <person name="Cerdeno-Tarraga A.M."/>
            <person name="Parkhill J."/>
            <person name="Flynn S."/>
            <person name="O'Sullivan G.C."/>
            <person name="Collins J.K."/>
            <person name="Higgins D."/>
            <person name="Shanahan F."/>
            <person name="Fitzgerald G.F."/>
            <person name="van Sinderen D."/>
            <person name="O'Toole P.W."/>
        </authorList>
    </citation>
    <scope>NUCLEOTIDE SEQUENCE [LARGE SCALE GENOMIC DNA]</scope>
    <source>
        <strain evidence="2 3">UCC118</strain>
    </source>
</reference>